<comment type="caution">
    <text evidence="8">The sequence shown here is derived from an EMBL/GenBank/DDBJ whole genome shotgun (WGS) entry which is preliminary data.</text>
</comment>
<gene>
    <name evidence="8" type="ORF">FD754_004075</name>
</gene>
<reference evidence="8 9" key="1">
    <citation type="submission" date="2019-06" db="EMBL/GenBank/DDBJ databases">
        <title>Discovery of a novel chromosome fission-fusion reversal in muntjac.</title>
        <authorList>
            <person name="Mudd A.B."/>
            <person name="Bredeson J.V."/>
            <person name="Baum R."/>
            <person name="Hockemeyer D."/>
            <person name="Rokhsar D.S."/>
        </authorList>
    </citation>
    <scope>NUCLEOTIDE SEQUENCE [LARGE SCALE GENOMIC DNA]</scope>
    <source>
        <strain evidence="8">UTSW_UCB_Mm</strain>
        <tissue evidence="8">Fibroblast cell line</tissue>
    </source>
</reference>
<name>A0A5N3WDV0_MUNMU</name>
<evidence type="ECO:0000256" key="3">
    <source>
        <dbReference type="ARBA" id="ARBA00022980"/>
    </source>
</evidence>
<sequence length="102" mass="11625">MALRYQMAVGLNKGREVTANVGKPRHGCRCGRLSKHTTFMQDMIWEVCGFTPYEQQAMELLKVSKDTWALKFIKKREELNNVLVARRKGAAKKDRALAPCAK</sequence>
<evidence type="ECO:0000256" key="7">
    <source>
        <dbReference type="ARBA" id="ARBA00035331"/>
    </source>
</evidence>
<comment type="subunit">
    <text evidence="2">Component of the large ribosomal subunit.</text>
</comment>
<protein>
    <recommendedName>
        <fullName evidence="6">Large ribosomal subunit protein eL36</fullName>
    </recommendedName>
    <alternativeName>
        <fullName evidence="7">60S ribosomal protein L36</fullName>
    </alternativeName>
</protein>
<evidence type="ECO:0000256" key="2">
    <source>
        <dbReference type="ARBA" id="ARBA00011133"/>
    </source>
</evidence>
<dbReference type="GO" id="GO:1990904">
    <property type="term" value="C:ribonucleoprotein complex"/>
    <property type="evidence" value="ECO:0007669"/>
    <property type="project" value="UniProtKB-KW"/>
</dbReference>
<dbReference type="EMBL" id="VCEA01000001">
    <property type="protein sequence ID" value="KAB0359919.1"/>
    <property type="molecule type" value="Genomic_DNA"/>
</dbReference>
<dbReference type="GO" id="GO:0005840">
    <property type="term" value="C:ribosome"/>
    <property type="evidence" value="ECO:0007669"/>
    <property type="project" value="UniProtKB-KW"/>
</dbReference>
<keyword evidence="3" id="KW-0689">Ribosomal protein</keyword>
<evidence type="ECO:0000256" key="4">
    <source>
        <dbReference type="ARBA" id="ARBA00023274"/>
    </source>
</evidence>
<keyword evidence="9" id="KW-1185">Reference proteome</keyword>
<dbReference type="AlphaFoldDB" id="A0A5N3WDV0"/>
<dbReference type="Gene3D" id="1.10.10.1760">
    <property type="entry name" value="60S ribosomal protein L36"/>
    <property type="match status" value="1"/>
</dbReference>
<comment type="function">
    <text evidence="5">Component of the large ribosomal subunit. The ribosome is a large ribonucleoprotein complex responsible for the synthesis of proteins in the cell.</text>
</comment>
<evidence type="ECO:0000313" key="8">
    <source>
        <dbReference type="EMBL" id="KAB0359919.1"/>
    </source>
</evidence>
<evidence type="ECO:0000256" key="1">
    <source>
        <dbReference type="ARBA" id="ARBA00006509"/>
    </source>
</evidence>
<dbReference type="InterPro" id="IPR000509">
    <property type="entry name" value="Ribosomal_eL36"/>
</dbReference>
<organism evidence="8 9">
    <name type="scientific">Muntiacus muntjak</name>
    <name type="common">Barking deer</name>
    <name type="synonym">Indian muntjac</name>
    <dbReference type="NCBI Taxonomy" id="9888"/>
    <lineage>
        <taxon>Eukaryota</taxon>
        <taxon>Metazoa</taxon>
        <taxon>Chordata</taxon>
        <taxon>Craniata</taxon>
        <taxon>Vertebrata</taxon>
        <taxon>Euteleostomi</taxon>
        <taxon>Mammalia</taxon>
        <taxon>Eutheria</taxon>
        <taxon>Laurasiatheria</taxon>
        <taxon>Artiodactyla</taxon>
        <taxon>Ruminantia</taxon>
        <taxon>Pecora</taxon>
        <taxon>Cervidae</taxon>
        <taxon>Muntiacinae</taxon>
        <taxon>Muntiacus</taxon>
    </lineage>
</organism>
<dbReference type="PANTHER" id="PTHR10114">
    <property type="entry name" value="60S RIBOSOMAL PROTEIN L36"/>
    <property type="match status" value="1"/>
</dbReference>
<keyword evidence="4" id="KW-0687">Ribonucleoprotein</keyword>
<evidence type="ECO:0000256" key="5">
    <source>
        <dbReference type="ARBA" id="ARBA00034092"/>
    </source>
</evidence>
<comment type="similarity">
    <text evidence="1">Belongs to the eukaryotic ribosomal protein eL36 family.</text>
</comment>
<dbReference type="Pfam" id="PF01158">
    <property type="entry name" value="Ribosomal_L36e"/>
    <property type="match status" value="1"/>
</dbReference>
<dbReference type="Proteomes" id="UP000326458">
    <property type="component" value="Unassembled WGS sequence"/>
</dbReference>
<dbReference type="GO" id="GO:0006412">
    <property type="term" value="P:translation"/>
    <property type="evidence" value="ECO:0007669"/>
    <property type="project" value="InterPro"/>
</dbReference>
<dbReference type="InterPro" id="IPR038097">
    <property type="entry name" value="Ribosomal_eL36_sf"/>
</dbReference>
<accession>A0A5N3WDV0</accession>
<proteinExistence type="inferred from homology"/>
<evidence type="ECO:0000256" key="6">
    <source>
        <dbReference type="ARBA" id="ARBA00035226"/>
    </source>
</evidence>
<dbReference type="GO" id="GO:0003735">
    <property type="term" value="F:structural constituent of ribosome"/>
    <property type="evidence" value="ECO:0007669"/>
    <property type="project" value="InterPro"/>
</dbReference>
<evidence type="ECO:0000313" key="9">
    <source>
        <dbReference type="Proteomes" id="UP000326458"/>
    </source>
</evidence>